<comment type="caution">
    <text evidence="1">The sequence shown here is derived from an EMBL/GenBank/DDBJ whole genome shotgun (WGS) entry which is preliminary data.</text>
</comment>
<evidence type="ECO:0000313" key="1">
    <source>
        <dbReference type="EMBL" id="KAK7320826.1"/>
    </source>
</evidence>
<protein>
    <submittedName>
        <fullName evidence="1">Uncharacterized protein</fullName>
    </submittedName>
</protein>
<proteinExistence type="predicted"/>
<evidence type="ECO:0000313" key="2">
    <source>
        <dbReference type="Proteomes" id="UP001367508"/>
    </source>
</evidence>
<organism evidence="1 2">
    <name type="scientific">Canavalia gladiata</name>
    <name type="common">Sword bean</name>
    <name type="synonym">Dolichos gladiatus</name>
    <dbReference type="NCBI Taxonomy" id="3824"/>
    <lineage>
        <taxon>Eukaryota</taxon>
        <taxon>Viridiplantae</taxon>
        <taxon>Streptophyta</taxon>
        <taxon>Embryophyta</taxon>
        <taxon>Tracheophyta</taxon>
        <taxon>Spermatophyta</taxon>
        <taxon>Magnoliopsida</taxon>
        <taxon>eudicotyledons</taxon>
        <taxon>Gunneridae</taxon>
        <taxon>Pentapetalae</taxon>
        <taxon>rosids</taxon>
        <taxon>fabids</taxon>
        <taxon>Fabales</taxon>
        <taxon>Fabaceae</taxon>
        <taxon>Papilionoideae</taxon>
        <taxon>50 kb inversion clade</taxon>
        <taxon>NPAAA clade</taxon>
        <taxon>indigoferoid/millettioid clade</taxon>
        <taxon>Phaseoleae</taxon>
        <taxon>Canavalia</taxon>
    </lineage>
</organism>
<dbReference type="EMBL" id="JAYMYQ010000007">
    <property type="protein sequence ID" value="KAK7320826.1"/>
    <property type="molecule type" value="Genomic_DNA"/>
</dbReference>
<reference evidence="1 2" key="1">
    <citation type="submission" date="2024-01" db="EMBL/GenBank/DDBJ databases">
        <title>The genomes of 5 underutilized Papilionoideae crops provide insights into root nodulation and disease resistanc.</title>
        <authorList>
            <person name="Jiang F."/>
        </authorList>
    </citation>
    <scope>NUCLEOTIDE SEQUENCE [LARGE SCALE GENOMIC DNA]</scope>
    <source>
        <strain evidence="1">LVBAO_FW01</strain>
        <tissue evidence="1">Leaves</tissue>
    </source>
</reference>
<gene>
    <name evidence="1" type="ORF">VNO77_30661</name>
</gene>
<keyword evidence="2" id="KW-1185">Reference proteome</keyword>
<dbReference type="AlphaFoldDB" id="A0AAN9Q3C7"/>
<dbReference type="Proteomes" id="UP001367508">
    <property type="component" value="Unassembled WGS sequence"/>
</dbReference>
<sequence length="170" mass="19856">MSRICNLRRFESEMERVPLMLFEDWTNVIRLVAHPISGTLHVCLIEYKFYYDSAHYEKRKRRNLNLSPILAKFSSTGSVLKVIHAFQANRKSRKITVLYDIQELVDIDTATSPKQILCRGTIQLESNFNGRLPKSMYVLHKEEKFWGNTTEKANGKRVRREEADVAFVGF</sequence>
<accession>A0AAN9Q3C7</accession>
<name>A0AAN9Q3C7_CANGL</name>